<dbReference type="AlphaFoldDB" id="A0A6A0B6G6"/>
<evidence type="ECO:0000313" key="3">
    <source>
        <dbReference type="EMBL" id="GFH39307.1"/>
    </source>
</evidence>
<name>A0A6A0B6G6_9ACTN</name>
<keyword evidence="4" id="KW-1185">Reference proteome</keyword>
<sequence length="104" mass="11705">MPSPAPTTPPTAPTISAARHRFLAHIADHAHLPKPLTLAETAEQWWDGIETYPTTGISNAAPEGDNHLIKLEARNAFGFRNRENQRLRSRCATTRQRRREAHPH</sequence>
<feature type="compositionally biased region" description="Basic residues" evidence="1">
    <location>
        <begin position="95"/>
        <end position="104"/>
    </location>
</feature>
<accession>A0A6A0B6G6</accession>
<proteinExistence type="predicted"/>
<gene>
    <name evidence="3" type="ORF">SCWH03_55720</name>
</gene>
<dbReference type="RefSeq" id="WP_173267231.1">
    <property type="nucleotide sequence ID" value="NZ_BLLG01000026.1"/>
</dbReference>
<feature type="domain" description="Transposase IS204/IS1001/IS1096/IS1165 DDE" evidence="2">
    <location>
        <begin position="26"/>
        <end position="88"/>
    </location>
</feature>
<evidence type="ECO:0000256" key="1">
    <source>
        <dbReference type="SAM" id="MobiDB-lite"/>
    </source>
</evidence>
<dbReference type="EMBL" id="BLLG01000026">
    <property type="protein sequence ID" value="GFH39307.1"/>
    <property type="molecule type" value="Genomic_DNA"/>
</dbReference>
<dbReference type="Proteomes" id="UP000484988">
    <property type="component" value="Unassembled WGS sequence"/>
</dbReference>
<evidence type="ECO:0000259" key="2">
    <source>
        <dbReference type="Pfam" id="PF01610"/>
    </source>
</evidence>
<evidence type="ECO:0000313" key="4">
    <source>
        <dbReference type="Proteomes" id="UP000484988"/>
    </source>
</evidence>
<feature type="region of interest" description="Disordered" evidence="1">
    <location>
        <begin position="85"/>
        <end position="104"/>
    </location>
</feature>
<reference evidence="3 4" key="1">
    <citation type="submission" date="2020-02" db="EMBL/GenBank/DDBJ databases">
        <title>Whole Genome Shotgun Sequence of Streptomyces sp. strain CWH03.</title>
        <authorList>
            <person name="Dohra H."/>
            <person name="Kodani S."/>
            <person name="Yamamura H."/>
        </authorList>
    </citation>
    <scope>NUCLEOTIDE SEQUENCE [LARGE SCALE GENOMIC DNA]</scope>
    <source>
        <strain evidence="3 4">CWH03</strain>
    </source>
</reference>
<dbReference type="InterPro" id="IPR002560">
    <property type="entry name" value="Transposase_DDE"/>
</dbReference>
<protein>
    <recommendedName>
        <fullName evidence="2">Transposase IS204/IS1001/IS1096/IS1165 DDE domain-containing protein</fullName>
    </recommendedName>
</protein>
<organism evidence="3 4">
    <name type="scientific">Streptomyces pacificus</name>
    <dbReference type="NCBI Taxonomy" id="2705029"/>
    <lineage>
        <taxon>Bacteria</taxon>
        <taxon>Bacillati</taxon>
        <taxon>Actinomycetota</taxon>
        <taxon>Actinomycetes</taxon>
        <taxon>Kitasatosporales</taxon>
        <taxon>Streptomycetaceae</taxon>
        <taxon>Streptomyces</taxon>
    </lineage>
</organism>
<comment type="caution">
    <text evidence="3">The sequence shown here is derived from an EMBL/GenBank/DDBJ whole genome shotgun (WGS) entry which is preliminary data.</text>
</comment>
<dbReference type="Pfam" id="PF01610">
    <property type="entry name" value="DDE_Tnp_ISL3"/>
    <property type="match status" value="1"/>
</dbReference>